<feature type="compositionally biased region" description="Low complexity" evidence="1">
    <location>
        <begin position="219"/>
        <end position="231"/>
    </location>
</feature>
<dbReference type="GO" id="GO:0003677">
    <property type="term" value="F:DNA binding"/>
    <property type="evidence" value="ECO:0007669"/>
    <property type="project" value="TreeGrafter"/>
</dbReference>
<dbReference type="HOGENOM" id="CLU_028895_2_0_1"/>
<dbReference type="OrthoDB" id="5572844at2759"/>
<name>S8EHK4_FOMSC</name>
<evidence type="ECO:0008006" key="4">
    <source>
        <dbReference type="Google" id="ProtNLM"/>
    </source>
</evidence>
<evidence type="ECO:0000256" key="1">
    <source>
        <dbReference type="SAM" id="MobiDB-lite"/>
    </source>
</evidence>
<dbReference type="Pfam" id="PF09729">
    <property type="entry name" value="Gti1_Pac2"/>
    <property type="match status" value="1"/>
</dbReference>
<evidence type="ECO:0000313" key="2">
    <source>
        <dbReference type="EMBL" id="EPT04662.1"/>
    </source>
</evidence>
<dbReference type="PANTHER" id="PTHR28027:SF2">
    <property type="entry name" value="TRANSCRIPTIONAL REGULATOR MIT1"/>
    <property type="match status" value="1"/>
</dbReference>
<dbReference type="InterPro" id="IPR018608">
    <property type="entry name" value="Gti1/Pac2"/>
</dbReference>
<feature type="region of interest" description="Disordered" evidence="1">
    <location>
        <begin position="134"/>
        <end position="185"/>
    </location>
</feature>
<proteinExistence type="predicted"/>
<feature type="region of interest" description="Disordered" evidence="1">
    <location>
        <begin position="219"/>
        <end position="256"/>
    </location>
</feature>
<dbReference type="EMBL" id="KE504126">
    <property type="protein sequence ID" value="EPT04662.1"/>
    <property type="molecule type" value="Genomic_DNA"/>
</dbReference>
<dbReference type="eggNOG" id="KOG4476">
    <property type="taxonomic scope" value="Eukaryota"/>
</dbReference>
<dbReference type="AlphaFoldDB" id="S8EHK4"/>
<dbReference type="InParanoid" id="S8EHK4"/>
<dbReference type="Proteomes" id="UP000015241">
    <property type="component" value="Unassembled WGS sequence"/>
</dbReference>
<protein>
    <recommendedName>
        <fullName evidence="4">Gti1/Pac2 family-domain-containing protein</fullName>
    </recommendedName>
</protein>
<sequence>MHAVALDYAPLIHSRLQEDERRAIVMEGSVFVWEERDEPSETNGSAIIRWTDGRRWGPSRVQGEFLIYHENLPALPPDINELDRNDIASRLIKQTFSARVDVDGRRKKWHLVAYYTQRADRRLPRVLDIEPFKSLRNTLPPHQYESARASRPRGRGNSSQSEEIDEDDSDPSNDPPPPPASSLSSMLAVNQTHGEAPHAGPSQIPHSAFRSIAAAPAAFPAPASGSMGGPTARPPGQPQTASEGDGQAGSEGRRFDLAPLVYDRMAPYPPRHPVDSVALRSLDVRVRLV</sequence>
<evidence type="ECO:0000313" key="3">
    <source>
        <dbReference type="Proteomes" id="UP000015241"/>
    </source>
</evidence>
<accession>S8EHK4</accession>
<reference evidence="2 3" key="1">
    <citation type="journal article" date="2012" name="Science">
        <title>The Paleozoic origin of enzymatic lignin decomposition reconstructed from 31 fungal genomes.</title>
        <authorList>
            <person name="Floudas D."/>
            <person name="Binder M."/>
            <person name="Riley R."/>
            <person name="Barry K."/>
            <person name="Blanchette R.A."/>
            <person name="Henrissat B."/>
            <person name="Martinez A.T."/>
            <person name="Otillar R."/>
            <person name="Spatafora J.W."/>
            <person name="Yadav J.S."/>
            <person name="Aerts A."/>
            <person name="Benoit I."/>
            <person name="Boyd A."/>
            <person name="Carlson A."/>
            <person name="Copeland A."/>
            <person name="Coutinho P.M."/>
            <person name="de Vries R.P."/>
            <person name="Ferreira P."/>
            <person name="Findley K."/>
            <person name="Foster B."/>
            <person name="Gaskell J."/>
            <person name="Glotzer D."/>
            <person name="Gorecki P."/>
            <person name="Heitman J."/>
            <person name="Hesse C."/>
            <person name="Hori C."/>
            <person name="Igarashi K."/>
            <person name="Jurgens J.A."/>
            <person name="Kallen N."/>
            <person name="Kersten P."/>
            <person name="Kohler A."/>
            <person name="Kuees U."/>
            <person name="Kumar T.K.A."/>
            <person name="Kuo A."/>
            <person name="LaButti K."/>
            <person name="Larrondo L.F."/>
            <person name="Lindquist E."/>
            <person name="Ling A."/>
            <person name="Lombard V."/>
            <person name="Lucas S."/>
            <person name="Lundell T."/>
            <person name="Martin R."/>
            <person name="McLaughlin D.J."/>
            <person name="Morgenstern I."/>
            <person name="Morin E."/>
            <person name="Murat C."/>
            <person name="Nagy L.G."/>
            <person name="Nolan M."/>
            <person name="Ohm R.A."/>
            <person name="Patyshakuliyeva A."/>
            <person name="Rokas A."/>
            <person name="Ruiz-Duenas F.J."/>
            <person name="Sabat G."/>
            <person name="Salamov A."/>
            <person name="Samejima M."/>
            <person name="Schmutz J."/>
            <person name="Slot J.C."/>
            <person name="St John F."/>
            <person name="Stenlid J."/>
            <person name="Sun H."/>
            <person name="Sun S."/>
            <person name="Syed K."/>
            <person name="Tsang A."/>
            <person name="Wiebenga A."/>
            <person name="Young D."/>
            <person name="Pisabarro A."/>
            <person name="Eastwood D.C."/>
            <person name="Martin F."/>
            <person name="Cullen D."/>
            <person name="Grigoriev I.V."/>
            <person name="Hibbett D.S."/>
        </authorList>
    </citation>
    <scope>NUCLEOTIDE SEQUENCE</scope>
    <source>
        <strain evidence="3">FP-58527</strain>
    </source>
</reference>
<feature type="compositionally biased region" description="Acidic residues" evidence="1">
    <location>
        <begin position="162"/>
        <end position="171"/>
    </location>
</feature>
<gene>
    <name evidence="2" type="ORF">FOMPIDRAFT_66202</name>
</gene>
<organism evidence="2 3">
    <name type="scientific">Fomitopsis schrenkii</name>
    <name type="common">Brown rot fungus</name>
    <dbReference type="NCBI Taxonomy" id="2126942"/>
    <lineage>
        <taxon>Eukaryota</taxon>
        <taxon>Fungi</taxon>
        <taxon>Dikarya</taxon>
        <taxon>Basidiomycota</taxon>
        <taxon>Agaricomycotina</taxon>
        <taxon>Agaricomycetes</taxon>
        <taxon>Polyporales</taxon>
        <taxon>Fomitopsis</taxon>
    </lineage>
</organism>
<dbReference type="PANTHER" id="PTHR28027">
    <property type="entry name" value="TRANSCRIPTIONAL REGULATOR MIT1"/>
    <property type="match status" value="1"/>
</dbReference>
<keyword evidence="3" id="KW-1185">Reference proteome</keyword>